<name>A0A7J6KUB5_PERCH</name>
<feature type="compositionally biased region" description="Polar residues" evidence="1">
    <location>
        <begin position="25"/>
        <end position="35"/>
    </location>
</feature>
<protein>
    <submittedName>
        <fullName evidence="2">Uncharacterized protein</fullName>
    </submittedName>
</protein>
<dbReference type="CDD" id="cd00303">
    <property type="entry name" value="retropepsin_like"/>
    <property type="match status" value="1"/>
</dbReference>
<keyword evidence="3" id="KW-1185">Reference proteome</keyword>
<dbReference type="InterPro" id="IPR043128">
    <property type="entry name" value="Rev_trsase/Diguanyl_cyclase"/>
</dbReference>
<comment type="caution">
    <text evidence="2">The sequence shown here is derived from an EMBL/GenBank/DDBJ whole genome shotgun (WGS) entry which is preliminary data.</text>
</comment>
<dbReference type="OrthoDB" id="10526804at2759"/>
<dbReference type="SUPFAM" id="SSF56672">
    <property type="entry name" value="DNA/RNA polymerases"/>
    <property type="match status" value="1"/>
</dbReference>
<feature type="region of interest" description="Disordered" evidence="1">
    <location>
        <begin position="1"/>
        <end position="20"/>
    </location>
</feature>
<reference evidence="2 3" key="1">
    <citation type="submission" date="2020-04" db="EMBL/GenBank/DDBJ databases">
        <title>Perkinsus chesapeaki whole genome sequence.</title>
        <authorList>
            <person name="Bogema D.R."/>
        </authorList>
    </citation>
    <scope>NUCLEOTIDE SEQUENCE [LARGE SCALE GENOMIC DNA]</scope>
    <source>
        <strain evidence="2">ATCC PRA-425</strain>
    </source>
</reference>
<sequence>HVEAECFKKKRDKGEQVPSERLRYPTSNTTVSDSMVASGPISRRTPSCRPTIQAVSLKTAEQNPSWISDSCTTEVIFDTGGSVTKAIGLVESGSSISLIDVPTLARLPVDVKVNRLDSPCCTTATRSSLVTIGAVVLLVKLGNKKVEHKFYVSSSTLVYPVILGRDILTTCRITITFDSKPRPTTEPPIVALNEARCDQENWKQLPKDWVVDEIVLENNDIYIVAAKHLANDDGMGDKHRFYVGINPALVPKPSRAEQLGGLKPQPALRKADSQAKEAADKCFKQWIEEGRLQPTKLDPSTSTTNWYVVGGDTRRYRPVFTFTHLNRHLRRAFGRRSPFAQNIAVLIEKARCYKRLVVNDVKDAYMHLWVLPSNRHLYTVNIAPFDDSPSLYEFWCLPYGPSHCPRCLECVLQWLLQKHMDIAGDFQQLFYG</sequence>
<evidence type="ECO:0000313" key="2">
    <source>
        <dbReference type="EMBL" id="KAF4650587.1"/>
    </source>
</evidence>
<gene>
    <name evidence="2" type="ORF">FOL47_001038</name>
</gene>
<dbReference type="EMBL" id="JAAPAO010001225">
    <property type="protein sequence ID" value="KAF4650587.1"/>
    <property type="molecule type" value="Genomic_DNA"/>
</dbReference>
<dbReference type="Gene3D" id="2.40.70.10">
    <property type="entry name" value="Acid Proteases"/>
    <property type="match status" value="1"/>
</dbReference>
<evidence type="ECO:0000256" key="1">
    <source>
        <dbReference type="SAM" id="MobiDB-lite"/>
    </source>
</evidence>
<dbReference type="Gene3D" id="3.30.70.270">
    <property type="match status" value="1"/>
</dbReference>
<accession>A0A7J6KUB5</accession>
<dbReference type="InterPro" id="IPR021109">
    <property type="entry name" value="Peptidase_aspartic_dom_sf"/>
</dbReference>
<proteinExistence type="predicted"/>
<feature type="non-terminal residue" evidence="2">
    <location>
        <position position="1"/>
    </location>
</feature>
<organism evidence="2 3">
    <name type="scientific">Perkinsus chesapeaki</name>
    <name type="common">Clam parasite</name>
    <name type="synonym">Perkinsus andrewsi</name>
    <dbReference type="NCBI Taxonomy" id="330153"/>
    <lineage>
        <taxon>Eukaryota</taxon>
        <taxon>Sar</taxon>
        <taxon>Alveolata</taxon>
        <taxon>Perkinsozoa</taxon>
        <taxon>Perkinsea</taxon>
        <taxon>Perkinsida</taxon>
        <taxon>Perkinsidae</taxon>
        <taxon>Perkinsus</taxon>
    </lineage>
</organism>
<dbReference type="SUPFAM" id="SSF50630">
    <property type="entry name" value="Acid proteases"/>
    <property type="match status" value="1"/>
</dbReference>
<dbReference type="InterPro" id="IPR043502">
    <property type="entry name" value="DNA/RNA_pol_sf"/>
</dbReference>
<dbReference type="Proteomes" id="UP000591131">
    <property type="component" value="Unassembled WGS sequence"/>
</dbReference>
<feature type="region of interest" description="Disordered" evidence="1">
    <location>
        <begin position="25"/>
        <end position="45"/>
    </location>
</feature>
<evidence type="ECO:0000313" key="3">
    <source>
        <dbReference type="Proteomes" id="UP000591131"/>
    </source>
</evidence>
<dbReference type="Gene3D" id="3.10.10.10">
    <property type="entry name" value="HIV Type 1 Reverse Transcriptase, subunit A, domain 1"/>
    <property type="match status" value="1"/>
</dbReference>
<dbReference type="AlphaFoldDB" id="A0A7J6KUB5"/>